<feature type="domain" description="Cadherin" evidence="10">
    <location>
        <begin position="609"/>
        <end position="724"/>
    </location>
</feature>
<feature type="compositionally biased region" description="Acidic residues" evidence="7">
    <location>
        <begin position="2198"/>
        <end position="2209"/>
    </location>
</feature>
<evidence type="ECO:0000256" key="1">
    <source>
        <dbReference type="ARBA" id="ARBA00004370"/>
    </source>
</evidence>
<comment type="subcellular location">
    <subcellularLocation>
        <location evidence="1">Membrane</location>
    </subcellularLocation>
</comment>
<feature type="region of interest" description="Disordered" evidence="7">
    <location>
        <begin position="1025"/>
        <end position="1060"/>
    </location>
</feature>
<keyword evidence="2 8" id="KW-0812">Transmembrane</keyword>
<dbReference type="InParanoid" id="F2UBU7"/>
<evidence type="ECO:0000313" key="12">
    <source>
        <dbReference type="Proteomes" id="UP000007799"/>
    </source>
</evidence>
<reference evidence="11" key="1">
    <citation type="submission" date="2009-08" db="EMBL/GenBank/DDBJ databases">
        <title>Annotation of Salpingoeca rosetta.</title>
        <authorList>
            <consortium name="The Broad Institute Genome Sequencing Platform"/>
            <person name="Russ C."/>
            <person name="Cuomo C."/>
            <person name="Burger G."/>
            <person name="Gray M.W."/>
            <person name="Holland P.W.H."/>
            <person name="King N."/>
            <person name="Lang F.B.F."/>
            <person name="Roger A.J."/>
            <person name="Ruiz-Trillo I."/>
            <person name="Young S.K."/>
            <person name="Zeng Q."/>
            <person name="Gargeya S."/>
            <person name="Alvarado L."/>
            <person name="Berlin A."/>
            <person name="Chapman S.B."/>
            <person name="Chen Z."/>
            <person name="Freedman E."/>
            <person name="Gellesch M."/>
            <person name="Goldberg J."/>
            <person name="Griggs A."/>
            <person name="Gujja S."/>
            <person name="Heilman E."/>
            <person name="Heiman D."/>
            <person name="Howarth C."/>
            <person name="Mehta T."/>
            <person name="Neiman D."/>
            <person name="Pearson M."/>
            <person name="Roberts A."/>
            <person name="Saif S."/>
            <person name="Shea T."/>
            <person name="Shenoy N."/>
            <person name="Sisk P."/>
            <person name="Stolte C."/>
            <person name="Sykes S."/>
            <person name="White J."/>
            <person name="Yandava C."/>
            <person name="Haas B."/>
            <person name="Nusbaum C."/>
            <person name="Birren B."/>
        </authorList>
    </citation>
    <scope>NUCLEOTIDE SEQUENCE [LARGE SCALE GENOMIC DNA]</scope>
    <source>
        <strain evidence="11">ATCC 50818</strain>
    </source>
</reference>
<feature type="compositionally biased region" description="Acidic residues" evidence="7">
    <location>
        <begin position="2240"/>
        <end position="2254"/>
    </location>
</feature>
<evidence type="ECO:0000256" key="9">
    <source>
        <dbReference type="SAM" id="SignalP"/>
    </source>
</evidence>
<keyword evidence="9" id="KW-0732">Signal</keyword>
<accession>F2UBU7</accession>
<evidence type="ECO:0000259" key="10">
    <source>
        <dbReference type="PROSITE" id="PS50268"/>
    </source>
</evidence>
<organism evidence="12">
    <name type="scientific">Salpingoeca rosetta (strain ATCC 50818 / BSB-021)</name>
    <dbReference type="NCBI Taxonomy" id="946362"/>
    <lineage>
        <taxon>Eukaryota</taxon>
        <taxon>Choanoflagellata</taxon>
        <taxon>Craspedida</taxon>
        <taxon>Salpingoecidae</taxon>
        <taxon>Salpingoeca</taxon>
    </lineage>
</organism>
<dbReference type="PANTHER" id="PTHR24026:SF126">
    <property type="entry name" value="PROTOCADHERIN FAT 4"/>
    <property type="match status" value="1"/>
</dbReference>
<feature type="compositionally biased region" description="Acidic residues" evidence="7">
    <location>
        <begin position="2078"/>
        <end position="2094"/>
    </location>
</feature>
<evidence type="ECO:0000256" key="3">
    <source>
        <dbReference type="ARBA" id="ARBA00022737"/>
    </source>
</evidence>
<protein>
    <recommendedName>
        <fullName evidence="10">Cadherin domain-containing protein</fullName>
    </recommendedName>
</protein>
<evidence type="ECO:0000256" key="6">
    <source>
        <dbReference type="ARBA" id="ARBA00023136"/>
    </source>
</evidence>
<feature type="signal peptide" evidence="9">
    <location>
        <begin position="1"/>
        <end position="20"/>
    </location>
</feature>
<dbReference type="STRING" id="946362.F2UBU7"/>
<dbReference type="Proteomes" id="UP000007799">
    <property type="component" value="Unassembled WGS sequence"/>
</dbReference>
<feature type="region of interest" description="Disordered" evidence="7">
    <location>
        <begin position="894"/>
        <end position="919"/>
    </location>
</feature>
<dbReference type="PANTHER" id="PTHR24026">
    <property type="entry name" value="FAT ATYPICAL CADHERIN-RELATED"/>
    <property type="match status" value="1"/>
</dbReference>
<name>F2UBU7_SALR5</name>
<feature type="region of interest" description="Disordered" evidence="7">
    <location>
        <begin position="2122"/>
        <end position="2254"/>
    </location>
</feature>
<proteinExistence type="predicted"/>
<keyword evidence="6 8" id="KW-0472">Membrane</keyword>
<sequence>MQRLVPVVLLLVLLAVLGHSKSSSSSSNSSSTSDGGLAGEDGRSIVRGHLLLPPTSATPATPATTATAWVGLVLEAADGAVVIRVRASRASASANVTAVVTHADGTCTFEAAQLSQEAQAAVGGDAGSLFYATLAPNTACSTTTTTTTHATNGDAPAVGVAVLVDGKTVLTTPQQPQQQPALNALPSAMLQRFSPLLFQGVVQSLNDPANPTASISPLLPSTATSSANAAAAGGVLIATYSSVNVTLYPEMFNVTQPLTISIHDRFQNTLLFSTQAFQGPVEVPVRVLGPAGQVANPLADQRFIVHVAFDEAPQLPPASPSTQVTFTSLLNPEPWLVPMPVVDTATEMPAPEQRMLACTPPSNAVLATWSHANTQCRVQASRNDALACVLVQGRWCVVQQQGTNVPYPTDGGDLAVTVTLSSPTGLRTVSQRARISVQDINNNPPVFPSPSSSSSSLSLAVRENLPAKSLCGRVRITDDDVTFPPPVVTILRTLPARDIGDGDDTIEPAGYPFAVGAVSRERPGVFLVDIFTTATLDREAIANYTLLLRADDGTHTATAPVSVTVTDANDHTPALVAVSSAACTRTSPPADATGSSSACAVWAVNSPAVPEDTPLNTDVTVLSAFDADSPLSGGGRVFASLVTDATRACTAADSQFFQLIATSDSDDDGGGSAAAADVSARWALRLVRRLDYEARRVMRVCVQLEDAGLPPRAATVAVDVHVSNAVFEMNAIGDGAWIYSAARGLPLTAAATTTTAATMSTSSSSSSSSLSSSALSLRGVPLAHRLSSIFPLPASEFVALPAAAAATITLAFNGEADTEDIDVAVNTDANTDASSTTTSSSSSAADAADVHVRVAHRVNPTEETDCVMSEWIQLPVCYDASTGLPIDADEWAAFHSQQQQQQASSSSSTSSSTPPLSYAHVLASNDSSDVVRPLVRFVVQPRDANGYGRDCPRYDTRALQESRVSLASTVRGPIGVHVYPSETPPYGALYTLRFAPCLQAADASANTEAFPDTLSSLFDVLNGTTSNSGSDSGSSNNANININNNINNNNNSNSNSNSTSDAVRGLLDHLAVLSAVSDSSARNGYARNNRDLDGWRVGGLRVPGDLTTAIEQAEAAAAASGGEDGGGDAGVVVVAQSRVSTQQRPLSSLLASLLSGAGDAAGAGVASAGSSSSSTAVDIYDGTWAVCDYTMGGSSDASTSNCTITITPMSSSSSSPSPAVLDAVTGLVSVTPGLHTLQIAAEVNGKVARVHDIPLLAGNASDFAAAHTRSTCAWSPSPDATTTTTTTTTTTATATAAASSSASSSSCTASSSSADMSSSGDGVDWDRVSLASGPAAHLSDLDGLWRRMMKPSQKGAGGVGAERTTVTLGTHPSYLSIGPARLTSPFVVRSHTCKGDGAGVLTCPSAFTGSHSGSRALAASLLAVAQGYTDVIVAPTSNATAADTAPFGTDTSGTGGGSGAAGAYESQALSSHVVQVASSPGFEWACQGLASAGIEDADDDVTMATGATSTTAGWDLSRPTAVAFGVDASPSSAFFVSWPAQEFTQAASVSFVAACTSASRFLACIVDPPSTSSSSVHLPCGEYDAVDEVYRATLPLFYGTNTVRVYCVDDTGSLSPLPASIVQTVDQDPPTLRVTALPSDCTEPTACVTSAREEGVAALSADEPGTLMCRHGHTSALATTTSACCRAVVAAVQREWENTTLANENGDDVLSSSGGKSPDGDVSGGGGGEGVLPGVVANSTVAAECEQLCMSGLLFSSFADAIQRNMTSADARGDIAQAASMGVSADACFGSLSRAVRAHMSYSACVQAELRTTLEALVAVETPVIAIDEVVSSDGEGRRSGGGDTPSTLEAISWSEWTECNGAVRIRASTSNTSDTSDTSDSIADGSTFHVSSAHGQVVVHQVVAADVAGNRASTAATALTSAPFIAWLVDAQHRSNGTLAELLAFAVGVEEAEEAAQQRAAAIARALAACPGTSTALVATTVLAGVLCAACVLYLAYLHVTWDACVDRASKRGEKSFESTAPRAKHALQQAFELIHMSDLAVDGSFEINPGFVDTTEDDLVANTSFLYGLGLHAHDDDDDDDDDGDSDDDDGDNAGSRFVGIGASFVGDKHDASVLLRHDPSQHQHGQEQGRAAVDQRGVGKKSVQHQQPQHQQQHGGVSAPEDPAGWLPGGLDEPPMLSDAFAALGGVHDEHGDGGGDEGSEVEEDMSSFGFHTVPAATAAANSGGGDDSSGEYYNGSDDDDDDDSDEDDFV</sequence>
<dbReference type="GeneID" id="16074103"/>
<dbReference type="GO" id="GO:0007156">
    <property type="term" value="P:homophilic cell adhesion via plasma membrane adhesion molecules"/>
    <property type="evidence" value="ECO:0007669"/>
    <property type="project" value="InterPro"/>
</dbReference>
<dbReference type="CDD" id="cd11304">
    <property type="entry name" value="Cadherin_repeat"/>
    <property type="match status" value="2"/>
</dbReference>
<keyword evidence="12" id="KW-1185">Reference proteome</keyword>
<feature type="region of interest" description="Disordered" evidence="7">
    <location>
        <begin position="2077"/>
        <end position="2101"/>
    </location>
</feature>
<feature type="compositionally biased region" description="Low complexity" evidence="7">
    <location>
        <begin position="896"/>
        <end position="913"/>
    </location>
</feature>
<keyword evidence="5 8" id="KW-1133">Transmembrane helix</keyword>
<feature type="domain" description="Cadherin" evidence="10">
    <location>
        <begin position="453"/>
        <end position="575"/>
    </location>
</feature>
<dbReference type="PROSITE" id="PS00232">
    <property type="entry name" value="CADHERIN_1"/>
    <property type="match status" value="1"/>
</dbReference>
<dbReference type="PROSITE" id="PS50268">
    <property type="entry name" value="CADHERIN_2"/>
    <property type="match status" value="2"/>
</dbReference>
<feature type="compositionally biased region" description="Low complexity" evidence="7">
    <location>
        <begin position="1294"/>
        <end position="1319"/>
    </location>
</feature>
<evidence type="ECO:0000256" key="5">
    <source>
        <dbReference type="ARBA" id="ARBA00022989"/>
    </source>
</evidence>
<feature type="compositionally biased region" description="Low complexity" evidence="7">
    <location>
        <begin position="2147"/>
        <end position="2157"/>
    </location>
</feature>
<evidence type="ECO:0000313" key="11">
    <source>
        <dbReference type="EMBL" id="EGD73963.1"/>
    </source>
</evidence>
<dbReference type="Gene3D" id="2.60.40.60">
    <property type="entry name" value="Cadherins"/>
    <property type="match status" value="2"/>
</dbReference>
<dbReference type="InterPro" id="IPR020894">
    <property type="entry name" value="Cadherin_CS"/>
</dbReference>
<evidence type="ECO:0000256" key="8">
    <source>
        <dbReference type="SAM" id="Phobius"/>
    </source>
</evidence>
<dbReference type="EMBL" id="GL832967">
    <property type="protein sequence ID" value="EGD73963.1"/>
    <property type="molecule type" value="Genomic_DNA"/>
</dbReference>
<feature type="region of interest" description="Disordered" evidence="7">
    <location>
        <begin position="1700"/>
        <end position="1728"/>
    </location>
</feature>
<evidence type="ECO:0000256" key="2">
    <source>
        <dbReference type="ARBA" id="ARBA00022692"/>
    </source>
</evidence>
<dbReference type="InterPro" id="IPR015919">
    <property type="entry name" value="Cadherin-like_sf"/>
</dbReference>
<evidence type="ECO:0000256" key="4">
    <source>
        <dbReference type="ARBA" id="ARBA00022837"/>
    </source>
</evidence>
<feature type="transmembrane region" description="Helical" evidence="8">
    <location>
        <begin position="1977"/>
        <end position="1999"/>
    </location>
</feature>
<keyword evidence="3" id="KW-0677">Repeat</keyword>
<keyword evidence="4" id="KW-0106">Calcium</keyword>
<evidence type="ECO:0000256" key="7">
    <source>
        <dbReference type="SAM" id="MobiDB-lite"/>
    </source>
</evidence>
<dbReference type="SUPFAM" id="SSF49313">
    <property type="entry name" value="Cadherin-like"/>
    <property type="match status" value="2"/>
</dbReference>
<dbReference type="GO" id="GO:0005509">
    <property type="term" value="F:calcium ion binding"/>
    <property type="evidence" value="ECO:0007669"/>
    <property type="project" value="InterPro"/>
</dbReference>
<feature type="chain" id="PRO_5003290509" description="Cadherin domain-containing protein" evidence="9">
    <location>
        <begin position="21"/>
        <end position="2254"/>
    </location>
</feature>
<dbReference type="KEGG" id="sre:PTSG_05657"/>
<dbReference type="GO" id="GO:0005886">
    <property type="term" value="C:plasma membrane"/>
    <property type="evidence" value="ECO:0007669"/>
    <property type="project" value="UniProtKB-SubCell"/>
</dbReference>
<dbReference type="RefSeq" id="XP_004993526.1">
    <property type="nucleotide sequence ID" value="XM_004993469.1"/>
</dbReference>
<dbReference type="InterPro" id="IPR002126">
    <property type="entry name" value="Cadherin-like_dom"/>
</dbReference>
<gene>
    <name evidence="11" type="ORF">PTSG_05657</name>
</gene>
<dbReference type="OrthoDB" id="6252479at2759"/>
<feature type="region of interest" description="Disordered" evidence="7">
    <location>
        <begin position="1294"/>
        <end position="1321"/>
    </location>
</feature>
<dbReference type="SMART" id="SM00112">
    <property type="entry name" value="CA"/>
    <property type="match status" value="2"/>
</dbReference>